<keyword evidence="2" id="KW-1185">Reference proteome</keyword>
<name>A0ABP9AKF6_9GAMM</name>
<accession>A0ABP9AKF6</accession>
<gene>
    <name evidence="1" type="ORF">GCM10023307_04100</name>
</gene>
<dbReference type="Proteomes" id="UP001499959">
    <property type="component" value="Unassembled WGS sequence"/>
</dbReference>
<dbReference type="RefSeq" id="WP_345301607.1">
    <property type="nucleotide sequence ID" value="NZ_BAABJE010000001.1"/>
</dbReference>
<sequence>MSSSIDFYLKQLAPLVGGTITALARSGASDDPLDEELYGFVVKCRDGKERTLILLSDDEGNGPGSFMFNEDA</sequence>
<dbReference type="EMBL" id="BAABJE010000001">
    <property type="protein sequence ID" value="GAA4782694.1"/>
    <property type="molecule type" value="Genomic_DNA"/>
</dbReference>
<comment type="caution">
    <text evidence="1">The sequence shown here is derived from an EMBL/GenBank/DDBJ whole genome shotgun (WGS) entry which is preliminary data.</text>
</comment>
<evidence type="ECO:0000313" key="2">
    <source>
        <dbReference type="Proteomes" id="UP001499959"/>
    </source>
</evidence>
<proteinExistence type="predicted"/>
<evidence type="ECO:0000313" key="1">
    <source>
        <dbReference type="EMBL" id="GAA4782694.1"/>
    </source>
</evidence>
<reference evidence="2" key="1">
    <citation type="journal article" date="2019" name="Int. J. Syst. Evol. Microbiol.">
        <title>The Global Catalogue of Microorganisms (GCM) 10K type strain sequencing project: providing services to taxonomists for standard genome sequencing and annotation.</title>
        <authorList>
            <consortium name="The Broad Institute Genomics Platform"/>
            <consortium name="The Broad Institute Genome Sequencing Center for Infectious Disease"/>
            <person name="Wu L."/>
            <person name="Ma J."/>
        </authorList>
    </citation>
    <scope>NUCLEOTIDE SEQUENCE [LARGE SCALE GENOMIC DNA]</scope>
    <source>
        <strain evidence="2">JCM 18204</strain>
    </source>
</reference>
<protein>
    <submittedName>
        <fullName evidence="1">Uncharacterized protein</fullName>
    </submittedName>
</protein>
<organism evidence="1 2">
    <name type="scientific">Lysobacter hankyongensis</name>
    <dbReference type="NCBI Taxonomy" id="1176535"/>
    <lineage>
        <taxon>Bacteria</taxon>
        <taxon>Pseudomonadati</taxon>
        <taxon>Pseudomonadota</taxon>
        <taxon>Gammaproteobacteria</taxon>
        <taxon>Lysobacterales</taxon>
        <taxon>Lysobacteraceae</taxon>
        <taxon>Lysobacter</taxon>
    </lineage>
</organism>